<accession>A0A1K1SD27</accession>
<organism evidence="2 4">
    <name type="scientific">Chitinophaga sancti</name>
    <dbReference type="NCBI Taxonomy" id="1004"/>
    <lineage>
        <taxon>Bacteria</taxon>
        <taxon>Pseudomonadati</taxon>
        <taxon>Bacteroidota</taxon>
        <taxon>Chitinophagia</taxon>
        <taxon>Chitinophagales</taxon>
        <taxon>Chitinophagaceae</taxon>
        <taxon>Chitinophaga</taxon>
    </lineage>
</organism>
<proteinExistence type="predicted"/>
<feature type="coiled-coil region" evidence="1">
    <location>
        <begin position="253"/>
        <end position="287"/>
    </location>
</feature>
<gene>
    <name evidence="2" type="ORF">SAMN05661012_05180</name>
    <name evidence="3" type="ORF">SR876_04610</name>
</gene>
<sequence length="756" mass="86202">MKYLYIILFFLTAGSLDTYAQLQRSTSLPGAPGKGSIVAFPRGIKQSSGEVFYLLATDTAGNINLVPLHGNQHYDSVARPRDPRKPFLKVHGNVIYDYYYQSGVDTPYQQKDIYQHTVQTYLDFTIRDQYPVRVGFTTARGNSTLFRNITGLNMQYTSSDFKSLLWEKLQKWDVSRYTKMQDLQYEKRSLDAEAFKLNQLRVDIDGPAAIQRRVEAKERALYGKKPNLNLDTLPHPNLNLVLKNKPRLKLSSDSSLEDEYAAKRRQIDSLEKRVKKLDSLYRLHQSQIGDVNGSLLSKLMASRNNEELTATLKEMNLPDTVLPKGYKTLLAIRTIALGRTLVDYSELTAKNISIQGGQVEYNPSWYAAVATGVIDYRFRNYVVNNDGPKQYLSLFKAGYGMKEGNHVYFTYYMGKRQLYNQHTDSAGSRYPDYNIIGIALEGRWQLTKNLFLTGEVAKSSLPYYQAAKDESKAQSLLKFSDRRNEAWSIAANAFIPATKTKLTGTYKLLGAGFQSFSLYTTGSKQIAWNVRIDQPFFRQQLLVTAAIRKNDYTSQFQQANYNSNTIFKTLQATLRIKNYPVVSIGYYPSSQLTKLTEGALVENTFYTLVGTVSHFYKVKRITMNSMLSYTRFYNKMTDSSFVYFNTKNILLNHSMFLGRFTIQGTGSAALNSDYNLYGADGNVQYQVRTWLDIGGGVKYSYQTVYELRQVGYTANFRVNIPYFGQVEMMADKGFIPGAQRRLVSNNTGRITFTKIF</sequence>
<evidence type="ECO:0000313" key="5">
    <source>
        <dbReference type="Proteomes" id="UP001326715"/>
    </source>
</evidence>
<protein>
    <submittedName>
        <fullName evidence="2">Uncharacterized protein</fullName>
    </submittedName>
</protein>
<reference evidence="3 5" key="2">
    <citation type="submission" date="2023-11" db="EMBL/GenBank/DDBJ databases">
        <title>MicrobeMod: A computational toolkit for identifying prokaryotic methylation and restriction-modification with nanopore sequencing.</title>
        <authorList>
            <person name="Crits-Christoph A."/>
            <person name="Kang S.C."/>
            <person name="Lee H."/>
            <person name="Ostrov N."/>
        </authorList>
    </citation>
    <scope>NUCLEOTIDE SEQUENCE [LARGE SCALE GENOMIC DNA]</scope>
    <source>
        <strain evidence="3 5">ATCC 23090</strain>
    </source>
</reference>
<keyword evidence="1" id="KW-0175">Coiled coil</keyword>
<dbReference type="EMBL" id="CP140154">
    <property type="protein sequence ID" value="WQG90768.1"/>
    <property type="molecule type" value="Genomic_DNA"/>
</dbReference>
<evidence type="ECO:0000313" key="2">
    <source>
        <dbReference type="EMBL" id="SFW82012.1"/>
    </source>
</evidence>
<evidence type="ECO:0000256" key="1">
    <source>
        <dbReference type="SAM" id="Coils"/>
    </source>
</evidence>
<keyword evidence="5" id="KW-1185">Reference proteome</keyword>
<dbReference type="RefSeq" id="WP_143150874.1">
    <property type="nucleotide sequence ID" value="NZ_CP139972.1"/>
</dbReference>
<evidence type="ECO:0000313" key="3">
    <source>
        <dbReference type="EMBL" id="WQG90768.1"/>
    </source>
</evidence>
<dbReference type="Proteomes" id="UP000183788">
    <property type="component" value="Unassembled WGS sequence"/>
</dbReference>
<dbReference type="EMBL" id="FPIZ01000020">
    <property type="protein sequence ID" value="SFW82012.1"/>
    <property type="molecule type" value="Genomic_DNA"/>
</dbReference>
<name>A0A1K1SD27_9BACT</name>
<dbReference type="STRING" id="1004.SAMN05661012_05180"/>
<reference evidence="2 4" key="1">
    <citation type="submission" date="2016-11" db="EMBL/GenBank/DDBJ databases">
        <authorList>
            <person name="Jaros S."/>
            <person name="Januszkiewicz K."/>
            <person name="Wedrychowicz H."/>
        </authorList>
    </citation>
    <scope>NUCLEOTIDE SEQUENCE [LARGE SCALE GENOMIC DNA]</scope>
    <source>
        <strain evidence="2 4">DSM 784</strain>
    </source>
</reference>
<dbReference type="OrthoDB" id="606679at2"/>
<dbReference type="AlphaFoldDB" id="A0A1K1SD27"/>
<evidence type="ECO:0000313" key="4">
    <source>
        <dbReference type="Proteomes" id="UP000183788"/>
    </source>
</evidence>
<dbReference type="Proteomes" id="UP001326715">
    <property type="component" value="Chromosome"/>
</dbReference>